<organism evidence="3 4">
    <name type="scientific">Trapa incisa</name>
    <dbReference type="NCBI Taxonomy" id="236973"/>
    <lineage>
        <taxon>Eukaryota</taxon>
        <taxon>Viridiplantae</taxon>
        <taxon>Streptophyta</taxon>
        <taxon>Embryophyta</taxon>
        <taxon>Tracheophyta</taxon>
        <taxon>Spermatophyta</taxon>
        <taxon>Magnoliopsida</taxon>
        <taxon>eudicotyledons</taxon>
        <taxon>Gunneridae</taxon>
        <taxon>Pentapetalae</taxon>
        <taxon>rosids</taxon>
        <taxon>malvids</taxon>
        <taxon>Myrtales</taxon>
        <taxon>Lythraceae</taxon>
        <taxon>Trapa</taxon>
    </lineage>
</organism>
<dbReference type="AlphaFoldDB" id="A0AAN7KNK7"/>
<gene>
    <name evidence="3" type="ORF">SAY87_030497</name>
</gene>
<sequence length="164" mass="18233">MVYGDICRAQFVTRISEKIEAGHGCSFACALVRLECRNRESDQLTYIIDGHTDKEEIYRLPVDGEHEEEMCEIVLENSNKPVFEEISQDPFQRKNARVSLTKNNGIATPIRPVNPLGFLRSEALPQCVDVLKELGMTPTGLIGSKLSTFSFDQGPSGVSSPSNR</sequence>
<comment type="similarity">
    <text evidence="1">Belongs to the Ole e I family.</text>
</comment>
<dbReference type="InterPro" id="IPR006041">
    <property type="entry name" value="Pollen_Ole_e1_allergen"/>
</dbReference>
<protein>
    <submittedName>
        <fullName evidence="3">Uncharacterized protein</fullName>
    </submittedName>
</protein>
<proteinExistence type="inferred from homology"/>
<accession>A0AAN7KNK7</accession>
<keyword evidence="2" id="KW-1015">Disulfide bond</keyword>
<dbReference type="EMBL" id="JAXIOK010000005">
    <property type="protein sequence ID" value="KAK4769965.1"/>
    <property type="molecule type" value="Genomic_DNA"/>
</dbReference>
<dbReference type="PANTHER" id="PTHR31614:SF2">
    <property type="entry name" value="F28N24.16 PROTEIN"/>
    <property type="match status" value="1"/>
</dbReference>
<dbReference type="Proteomes" id="UP001345219">
    <property type="component" value="Chromosome 24"/>
</dbReference>
<keyword evidence="4" id="KW-1185">Reference proteome</keyword>
<comment type="caution">
    <text evidence="3">The sequence shown here is derived from an EMBL/GenBank/DDBJ whole genome shotgun (WGS) entry which is preliminary data.</text>
</comment>
<evidence type="ECO:0000313" key="4">
    <source>
        <dbReference type="Proteomes" id="UP001345219"/>
    </source>
</evidence>
<evidence type="ECO:0000256" key="1">
    <source>
        <dbReference type="ARBA" id="ARBA00010049"/>
    </source>
</evidence>
<dbReference type="PANTHER" id="PTHR31614">
    <property type="entry name" value="PROTEIN DOWNSTREAM OF FLC-RELATED"/>
    <property type="match status" value="1"/>
</dbReference>
<evidence type="ECO:0000313" key="3">
    <source>
        <dbReference type="EMBL" id="KAK4769965.1"/>
    </source>
</evidence>
<reference evidence="3 4" key="1">
    <citation type="journal article" date="2023" name="Hortic Res">
        <title>Pangenome of water caltrop reveals structural variations and asymmetric subgenome divergence after allopolyploidization.</title>
        <authorList>
            <person name="Zhang X."/>
            <person name="Chen Y."/>
            <person name="Wang L."/>
            <person name="Yuan Y."/>
            <person name="Fang M."/>
            <person name="Shi L."/>
            <person name="Lu R."/>
            <person name="Comes H.P."/>
            <person name="Ma Y."/>
            <person name="Chen Y."/>
            <person name="Huang G."/>
            <person name="Zhou Y."/>
            <person name="Zheng Z."/>
            <person name="Qiu Y."/>
        </authorList>
    </citation>
    <scope>NUCLEOTIDE SEQUENCE [LARGE SCALE GENOMIC DNA]</scope>
    <source>
        <tissue evidence="3">Roots</tissue>
    </source>
</reference>
<evidence type="ECO:0000256" key="2">
    <source>
        <dbReference type="ARBA" id="ARBA00023157"/>
    </source>
</evidence>
<name>A0AAN7KNK7_9MYRT</name>